<keyword evidence="1" id="KW-0812">Transmembrane</keyword>
<keyword evidence="1" id="KW-1133">Transmembrane helix</keyword>
<proteinExistence type="predicted"/>
<name>A0A9D2P025_9FIRM</name>
<reference evidence="2" key="1">
    <citation type="journal article" date="2021" name="PeerJ">
        <title>Extensive microbial diversity within the chicken gut microbiome revealed by metagenomics and culture.</title>
        <authorList>
            <person name="Gilroy R."/>
            <person name="Ravi A."/>
            <person name="Getino M."/>
            <person name="Pursley I."/>
            <person name="Horton D.L."/>
            <person name="Alikhan N.F."/>
            <person name="Baker D."/>
            <person name="Gharbi K."/>
            <person name="Hall N."/>
            <person name="Watson M."/>
            <person name="Adriaenssens E.M."/>
            <person name="Foster-Nyarko E."/>
            <person name="Jarju S."/>
            <person name="Secka A."/>
            <person name="Antonio M."/>
            <person name="Oren A."/>
            <person name="Chaudhuri R.R."/>
            <person name="La Ragione R."/>
            <person name="Hildebrand F."/>
            <person name="Pallen M.J."/>
        </authorList>
    </citation>
    <scope>NUCLEOTIDE SEQUENCE</scope>
    <source>
        <strain evidence="2">CHK186-1790</strain>
    </source>
</reference>
<evidence type="ECO:0000313" key="2">
    <source>
        <dbReference type="EMBL" id="HJC41871.1"/>
    </source>
</evidence>
<keyword evidence="1" id="KW-0472">Membrane</keyword>
<protein>
    <recommendedName>
        <fullName evidence="4">Zinc ribbon domain-containing protein</fullName>
    </recommendedName>
</protein>
<evidence type="ECO:0008006" key="4">
    <source>
        <dbReference type="Google" id="ProtNLM"/>
    </source>
</evidence>
<reference evidence="2" key="2">
    <citation type="submission" date="2021-04" db="EMBL/GenBank/DDBJ databases">
        <authorList>
            <person name="Gilroy R."/>
        </authorList>
    </citation>
    <scope>NUCLEOTIDE SEQUENCE</scope>
    <source>
        <strain evidence="2">CHK186-1790</strain>
    </source>
</reference>
<gene>
    <name evidence="2" type="ORF">H9701_10030</name>
</gene>
<organism evidence="2 3">
    <name type="scientific">Candidatus Intestinimonas pullistercoris</name>
    <dbReference type="NCBI Taxonomy" id="2838623"/>
    <lineage>
        <taxon>Bacteria</taxon>
        <taxon>Bacillati</taxon>
        <taxon>Bacillota</taxon>
        <taxon>Clostridia</taxon>
        <taxon>Eubacteriales</taxon>
        <taxon>Intestinimonas</taxon>
    </lineage>
</organism>
<dbReference type="EMBL" id="DWWJ01000188">
    <property type="protein sequence ID" value="HJC41871.1"/>
    <property type="molecule type" value="Genomic_DNA"/>
</dbReference>
<feature type="transmembrane region" description="Helical" evidence="1">
    <location>
        <begin position="135"/>
        <end position="157"/>
    </location>
</feature>
<comment type="caution">
    <text evidence="2">The sequence shown here is derived from an EMBL/GenBank/DDBJ whole genome shotgun (WGS) entry which is preliminary data.</text>
</comment>
<dbReference type="Proteomes" id="UP000823882">
    <property type="component" value="Unassembled WGS sequence"/>
</dbReference>
<accession>A0A9D2P025</accession>
<evidence type="ECO:0000256" key="1">
    <source>
        <dbReference type="SAM" id="Phobius"/>
    </source>
</evidence>
<evidence type="ECO:0000313" key="3">
    <source>
        <dbReference type="Proteomes" id="UP000823882"/>
    </source>
</evidence>
<sequence>MALLPCPECGRSISDQAAWCVHCGYPLTRSGPGDHYDLILEDAGEDLELTAQCLARKLTLSLPQARELLFATPCVPAQGLSWQEAWELQNELKPLCACKVVRGRALWTEETALAAEPVPLDWEPRRTNAQDKPLSFGRTVGAILAALAIWNLVWAVLSSL</sequence>
<dbReference type="AlphaFoldDB" id="A0A9D2P025"/>